<dbReference type="RefSeq" id="WP_106159076.1">
    <property type="nucleotide sequence ID" value="NZ_PVTT01000001.1"/>
</dbReference>
<dbReference type="PANTHER" id="PTHR30246">
    <property type="entry name" value="2-KETO-3-DEOXY-6-PHOSPHOGLUCONATE ALDOLASE"/>
    <property type="match status" value="1"/>
</dbReference>
<keyword evidence="5" id="KW-0119">Carbohydrate metabolism</keyword>
<accession>A0A2T0X6L8</accession>
<proteinExistence type="inferred from homology"/>
<dbReference type="GO" id="GO:0016829">
    <property type="term" value="F:lyase activity"/>
    <property type="evidence" value="ECO:0007669"/>
    <property type="project" value="UniProtKB-KW"/>
</dbReference>
<organism evidence="6 7">
    <name type="scientific">Hasllibacter halocynthiae</name>
    <dbReference type="NCBI Taxonomy" id="595589"/>
    <lineage>
        <taxon>Bacteria</taxon>
        <taxon>Pseudomonadati</taxon>
        <taxon>Pseudomonadota</taxon>
        <taxon>Alphaproteobacteria</taxon>
        <taxon>Rhodobacterales</taxon>
        <taxon>Roseobacteraceae</taxon>
        <taxon>Hasllibacter</taxon>
    </lineage>
</organism>
<name>A0A2T0X6L8_9RHOB</name>
<comment type="pathway">
    <text evidence="1">Carbohydrate acid metabolism.</text>
</comment>
<dbReference type="Proteomes" id="UP000238801">
    <property type="component" value="Unassembled WGS sequence"/>
</dbReference>
<dbReference type="SUPFAM" id="SSF51569">
    <property type="entry name" value="Aldolase"/>
    <property type="match status" value="1"/>
</dbReference>
<evidence type="ECO:0000313" key="7">
    <source>
        <dbReference type="Proteomes" id="UP000238801"/>
    </source>
</evidence>
<dbReference type="PANTHER" id="PTHR30246:SF1">
    <property type="entry name" value="2-DEHYDRO-3-DEOXY-6-PHOSPHOGALACTONATE ALDOLASE-RELATED"/>
    <property type="match status" value="1"/>
</dbReference>
<keyword evidence="4" id="KW-0456">Lyase</keyword>
<dbReference type="OrthoDB" id="7204076at2"/>
<evidence type="ECO:0000256" key="1">
    <source>
        <dbReference type="ARBA" id="ARBA00004761"/>
    </source>
</evidence>
<dbReference type="InterPro" id="IPR013785">
    <property type="entry name" value="Aldolase_TIM"/>
</dbReference>
<dbReference type="AlphaFoldDB" id="A0A2T0X6L8"/>
<comment type="caution">
    <text evidence="6">The sequence shown here is derived from an EMBL/GenBank/DDBJ whole genome shotgun (WGS) entry which is preliminary data.</text>
</comment>
<gene>
    <name evidence="6" type="ORF">BCF33_0180</name>
</gene>
<dbReference type="InterPro" id="IPR000887">
    <property type="entry name" value="Aldlse_KDPG_KHG"/>
</dbReference>
<dbReference type="NCBIfam" id="NF006600">
    <property type="entry name" value="PRK09140.1"/>
    <property type="match status" value="1"/>
</dbReference>
<dbReference type="Pfam" id="PF01081">
    <property type="entry name" value="Aldolase"/>
    <property type="match status" value="1"/>
</dbReference>
<evidence type="ECO:0000256" key="3">
    <source>
        <dbReference type="ARBA" id="ARBA00011233"/>
    </source>
</evidence>
<reference evidence="6 7" key="1">
    <citation type="submission" date="2018-03" db="EMBL/GenBank/DDBJ databases">
        <title>Genomic Encyclopedia of Archaeal and Bacterial Type Strains, Phase II (KMG-II): from individual species to whole genera.</title>
        <authorList>
            <person name="Goeker M."/>
        </authorList>
    </citation>
    <scope>NUCLEOTIDE SEQUENCE [LARGE SCALE GENOMIC DNA]</scope>
    <source>
        <strain evidence="6 7">DSM 29318</strain>
    </source>
</reference>
<evidence type="ECO:0000256" key="4">
    <source>
        <dbReference type="ARBA" id="ARBA00023239"/>
    </source>
</evidence>
<dbReference type="EMBL" id="PVTT01000001">
    <property type="protein sequence ID" value="PRY94588.1"/>
    <property type="molecule type" value="Genomic_DNA"/>
</dbReference>
<protein>
    <submittedName>
        <fullName evidence="6">2-keto-3-deoxy-phosphogalactonate aldolase</fullName>
    </submittedName>
</protein>
<evidence type="ECO:0000313" key="6">
    <source>
        <dbReference type="EMBL" id="PRY94588.1"/>
    </source>
</evidence>
<evidence type="ECO:0000256" key="2">
    <source>
        <dbReference type="ARBA" id="ARBA00006906"/>
    </source>
</evidence>
<sequence length="199" mass="20012">MRPIIAILRGITPPDALAAARALVDAGIARIEVPLNSPDALASIEAVAAAHGNEALVGAGTVLTMEEVAHVHRAGGRLVVSPNADEGVIRATRALGMESWPGVLTPTECFAALRWGATGLKLFPGSTGGPGHLKAMKAVLPPDAPVYAVGGAGPDDFAEWRAAGADGFGIGTAIYAPGDDAATTAAKAKAIVDAWDALP</sequence>
<dbReference type="CDD" id="cd00452">
    <property type="entry name" value="KDPG_aldolase"/>
    <property type="match status" value="1"/>
</dbReference>
<comment type="subunit">
    <text evidence="3">Homotrimer.</text>
</comment>
<keyword evidence="7" id="KW-1185">Reference proteome</keyword>
<comment type="similarity">
    <text evidence="2">Belongs to the KHG/KDPG aldolase family.</text>
</comment>
<dbReference type="Gene3D" id="3.20.20.70">
    <property type="entry name" value="Aldolase class I"/>
    <property type="match status" value="1"/>
</dbReference>
<evidence type="ECO:0000256" key="5">
    <source>
        <dbReference type="ARBA" id="ARBA00023277"/>
    </source>
</evidence>